<evidence type="ECO:0000313" key="4">
    <source>
        <dbReference type="Proteomes" id="UP001314205"/>
    </source>
</evidence>
<proteinExistence type="predicted"/>
<reference evidence="3 4" key="1">
    <citation type="submission" date="2023-11" db="EMBL/GenBank/DDBJ databases">
        <authorList>
            <person name="Hedman E."/>
            <person name="Englund M."/>
            <person name="Stromberg M."/>
            <person name="Nyberg Akerstrom W."/>
            <person name="Nylinder S."/>
            <person name="Jareborg N."/>
            <person name="Kallberg Y."/>
            <person name="Kronander E."/>
        </authorList>
    </citation>
    <scope>NUCLEOTIDE SEQUENCE [LARGE SCALE GENOMIC DNA]</scope>
</reference>
<evidence type="ECO:0000313" key="3">
    <source>
        <dbReference type="EMBL" id="CAK1599171.1"/>
    </source>
</evidence>
<dbReference type="EMBL" id="CAVLGL010000104">
    <property type="protein sequence ID" value="CAK1599171.1"/>
    <property type="molecule type" value="Genomic_DNA"/>
</dbReference>
<accession>A0AAV1LUM7</accession>
<evidence type="ECO:0000259" key="1">
    <source>
        <dbReference type="Pfam" id="PF03258"/>
    </source>
</evidence>
<dbReference type="Proteomes" id="UP001314205">
    <property type="component" value="Unassembled WGS sequence"/>
</dbReference>
<dbReference type="Pfam" id="PF25298">
    <property type="entry name" value="Baculo_FP_2nd"/>
    <property type="match status" value="1"/>
</dbReference>
<dbReference type="Pfam" id="PF03258">
    <property type="entry name" value="Baculo_FP"/>
    <property type="match status" value="1"/>
</dbReference>
<name>A0AAV1LUM7_9NEOP</name>
<dbReference type="InterPro" id="IPR004941">
    <property type="entry name" value="FP_N"/>
</dbReference>
<gene>
    <name evidence="3" type="ORF">PARMNEM_LOCUS18074</name>
</gene>
<protein>
    <submittedName>
        <fullName evidence="3">Uncharacterized protein</fullName>
    </submittedName>
</protein>
<sequence>MEQKQYNNRIEITGISGIDGINHNKITTILASKLDMDASSIKSLTQVEGRKGKDGYLLLELKDETESEKWIQAAKMKVLKVNDILPNATMKYDEGKDRIMLRRALTKSNKTILWNAKKHLGSEYKYIWFKNGKIFARKEDKDKTITIRCIDDIQRLTKRIISHNTEVKEVIS</sequence>
<dbReference type="InterPro" id="IPR057251">
    <property type="entry name" value="FP_C"/>
</dbReference>
<dbReference type="AlphaFoldDB" id="A0AAV1LUM7"/>
<evidence type="ECO:0000259" key="2">
    <source>
        <dbReference type="Pfam" id="PF25298"/>
    </source>
</evidence>
<organism evidence="3 4">
    <name type="scientific">Parnassius mnemosyne</name>
    <name type="common">clouded apollo</name>
    <dbReference type="NCBI Taxonomy" id="213953"/>
    <lineage>
        <taxon>Eukaryota</taxon>
        <taxon>Metazoa</taxon>
        <taxon>Ecdysozoa</taxon>
        <taxon>Arthropoda</taxon>
        <taxon>Hexapoda</taxon>
        <taxon>Insecta</taxon>
        <taxon>Pterygota</taxon>
        <taxon>Neoptera</taxon>
        <taxon>Endopterygota</taxon>
        <taxon>Lepidoptera</taxon>
        <taxon>Glossata</taxon>
        <taxon>Ditrysia</taxon>
        <taxon>Papilionoidea</taxon>
        <taxon>Papilionidae</taxon>
        <taxon>Parnassiinae</taxon>
        <taxon>Parnassini</taxon>
        <taxon>Parnassius</taxon>
        <taxon>Driopa</taxon>
    </lineage>
</organism>
<keyword evidence="4" id="KW-1185">Reference proteome</keyword>
<feature type="domain" description="FP protein C-terminal" evidence="2">
    <location>
        <begin position="106"/>
        <end position="157"/>
    </location>
</feature>
<comment type="caution">
    <text evidence="3">The sequence shown here is derived from an EMBL/GenBank/DDBJ whole genome shotgun (WGS) entry which is preliminary data.</text>
</comment>
<feature type="domain" description="FP protein N-terminal" evidence="1">
    <location>
        <begin position="7"/>
        <end position="100"/>
    </location>
</feature>